<dbReference type="EnsemblProtists" id="PYU1_T006466">
    <property type="protein sequence ID" value="PYU1_T006466"/>
    <property type="gene ID" value="PYU1_G006454"/>
</dbReference>
<proteinExistence type="predicted"/>
<dbReference type="VEuPathDB" id="FungiDB:PYU1_G006454"/>
<reference evidence="3" key="1">
    <citation type="journal article" date="2010" name="Genome Biol.">
        <title>Genome sequence of the necrotrophic plant pathogen Pythium ultimum reveals original pathogenicity mechanisms and effector repertoire.</title>
        <authorList>
            <person name="Levesque C.A."/>
            <person name="Brouwer H."/>
            <person name="Cano L."/>
            <person name="Hamilton J.P."/>
            <person name="Holt C."/>
            <person name="Huitema E."/>
            <person name="Raffaele S."/>
            <person name="Robideau G.P."/>
            <person name="Thines M."/>
            <person name="Win J."/>
            <person name="Zerillo M.M."/>
            <person name="Beakes G.W."/>
            <person name="Boore J.L."/>
            <person name="Busam D."/>
            <person name="Dumas B."/>
            <person name="Ferriera S."/>
            <person name="Fuerstenberg S.I."/>
            <person name="Gachon C.M."/>
            <person name="Gaulin E."/>
            <person name="Govers F."/>
            <person name="Grenville-Briggs L."/>
            <person name="Horner N."/>
            <person name="Hostetler J."/>
            <person name="Jiang R.H."/>
            <person name="Johnson J."/>
            <person name="Krajaejun T."/>
            <person name="Lin H."/>
            <person name="Meijer H.J."/>
            <person name="Moore B."/>
            <person name="Morris P."/>
            <person name="Phuntmart V."/>
            <person name="Puiu D."/>
            <person name="Shetty J."/>
            <person name="Stajich J.E."/>
            <person name="Tripathy S."/>
            <person name="Wawra S."/>
            <person name="van West P."/>
            <person name="Whitty B.R."/>
            <person name="Coutinho P.M."/>
            <person name="Henrissat B."/>
            <person name="Martin F."/>
            <person name="Thomas P.D."/>
            <person name="Tyler B.M."/>
            <person name="De Vries R.P."/>
            <person name="Kamoun S."/>
            <person name="Yandell M."/>
            <person name="Tisserat N."/>
            <person name="Buell C.R."/>
        </authorList>
    </citation>
    <scope>NUCLEOTIDE SEQUENCE</scope>
    <source>
        <strain evidence="3">DAOM:BR144</strain>
    </source>
</reference>
<organism evidence="2 3">
    <name type="scientific">Globisporangium ultimum (strain ATCC 200006 / CBS 805.95 / DAOM BR144)</name>
    <name type="common">Pythium ultimum</name>
    <dbReference type="NCBI Taxonomy" id="431595"/>
    <lineage>
        <taxon>Eukaryota</taxon>
        <taxon>Sar</taxon>
        <taxon>Stramenopiles</taxon>
        <taxon>Oomycota</taxon>
        <taxon>Peronosporomycetes</taxon>
        <taxon>Pythiales</taxon>
        <taxon>Pythiaceae</taxon>
        <taxon>Globisporangium</taxon>
    </lineage>
</organism>
<dbReference type="OMA" id="PENWHLA"/>
<evidence type="ECO:0008006" key="4">
    <source>
        <dbReference type="Google" id="ProtNLM"/>
    </source>
</evidence>
<dbReference type="HOGENOM" id="CLU_712692_0_0_1"/>
<dbReference type="AlphaFoldDB" id="K3WNC4"/>
<evidence type="ECO:0000313" key="3">
    <source>
        <dbReference type="Proteomes" id="UP000019132"/>
    </source>
</evidence>
<dbReference type="InParanoid" id="K3WNC4"/>
<evidence type="ECO:0000313" key="2">
    <source>
        <dbReference type="EnsemblProtists" id="PYU1_T006466"/>
    </source>
</evidence>
<reference evidence="3" key="2">
    <citation type="submission" date="2010-04" db="EMBL/GenBank/DDBJ databases">
        <authorList>
            <person name="Buell R."/>
            <person name="Hamilton J."/>
            <person name="Hostetler J."/>
        </authorList>
    </citation>
    <scope>NUCLEOTIDE SEQUENCE [LARGE SCALE GENOMIC DNA]</scope>
    <source>
        <strain evidence="3">DAOM:BR144</strain>
    </source>
</reference>
<sequence length="388" mass="43843">MLTTTNDPSRQSKVYQKSVYKLDPDLYQAKGATFASCFYNGAAASGTSNTRKNLMRLQKYISVKSLHRLSLTSRSWFDAIHQSSLADPLWGFHLLRLWKRSEDDELFLHEIGVLKKPERPRTMLMKLTRQVGRVVLENIKVLLTPENWHLATAMSFAPTLTLQAVLRISKHDILNHGQHSDQQPSLPKADARADMFEQIAIIYNKKGEIVAVRAQELIRPIAEDQMLTDILHGMRSGVLATVECRRLRLFSVSNRLSFDQWHVLSANSRVVFDFFWGAASSTTSITATDASTAGTLLPRVWHQKILERMQKNMQHRLLGKESIQQVLKAVNDCNGPPQALVALEKFLTLCHTTMDSSTAASSAQTAKKRKEQQLQQHSPTPKTHAYST</sequence>
<keyword evidence="3" id="KW-1185">Reference proteome</keyword>
<protein>
    <recommendedName>
        <fullName evidence="4">F-box domain-containing protein</fullName>
    </recommendedName>
</protein>
<accession>K3WNC4</accession>
<name>K3WNC4_GLOUD</name>
<feature type="compositionally biased region" description="Polar residues" evidence="1">
    <location>
        <begin position="373"/>
        <end position="388"/>
    </location>
</feature>
<feature type="region of interest" description="Disordered" evidence="1">
    <location>
        <begin position="360"/>
        <end position="388"/>
    </location>
</feature>
<dbReference type="EMBL" id="GL376604">
    <property type="status" value="NOT_ANNOTATED_CDS"/>
    <property type="molecule type" value="Genomic_DNA"/>
</dbReference>
<dbReference type="Proteomes" id="UP000019132">
    <property type="component" value="Unassembled WGS sequence"/>
</dbReference>
<evidence type="ECO:0000256" key="1">
    <source>
        <dbReference type="SAM" id="MobiDB-lite"/>
    </source>
</evidence>
<dbReference type="eggNOG" id="ENOG502SFGA">
    <property type="taxonomic scope" value="Eukaryota"/>
</dbReference>
<reference evidence="2" key="3">
    <citation type="submission" date="2015-02" db="UniProtKB">
        <authorList>
            <consortium name="EnsemblProtists"/>
        </authorList>
    </citation>
    <scope>IDENTIFICATION</scope>
    <source>
        <strain evidence="2">DAOM BR144</strain>
    </source>
</reference>